<feature type="transmembrane region" description="Helical" evidence="1">
    <location>
        <begin position="9"/>
        <end position="28"/>
    </location>
</feature>
<dbReference type="EMBL" id="ADKX01000038">
    <property type="protein sequence ID" value="EFW04393.1"/>
    <property type="molecule type" value="Genomic_DNA"/>
</dbReference>
<dbReference type="HOGENOM" id="CLU_2536839_0_0_9"/>
<proteinExistence type="predicted"/>
<comment type="caution">
    <text evidence="2">The sequence shown here is derived from an EMBL/GenBank/DDBJ whole genome shotgun (WGS) entry which is preliminary data.</text>
</comment>
<protein>
    <submittedName>
        <fullName evidence="2">Uncharacterized protein</fullName>
    </submittedName>
</protein>
<evidence type="ECO:0000313" key="3">
    <source>
        <dbReference type="Proteomes" id="UP000003157"/>
    </source>
</evidence>
<feature type="transmembrane region" description="Helical" evidence="1">
    <location>
        <begin position="34"/>
        <end position="53"/>
    </location>
</feature>
<evidence type="ECO:0000313" key="2">
    <source>
        <dbReference type="EMBL" id="EFW04393.1"/>
    </source>
</evidence>
<dbReference type="Proteomes" id="UP000003157">
    <property type="component" value="Unassembled WGS sequence"/>
</dbReference>
<keyword evidence="1" id="KW-0472">Membrane</keyword>
<keyword evidence="1" id="KW-1133">Transmembrane helix</keyword>
<keyword evidence="1" id="KW-0812">Transmembrane</keyword>
<organism evidence="2 3">
    <name type="scientific">Coprobacillus cateniformis</name>
    <dbReference type="NCBI Taxonomy" id="100884"/>
    <lineage>
        <taxon>Bacteria</taxon>
        <taxon>Bacillati</taxon>
        <taxon>Bacillota</taxon>
        <taxon>Erysipelotrichia</taxon>
        <taxon>Erysipelotrichales</taxon>
        <taxon>Coprobacillaceae</taxon>
        <taxon>Coprobacillus</taxon>
    </lineage>
</organism>
<keyword evidence="3" id="KW-1185">Reference proteome</keyword>
<reference evidence="2 3" key="1">
    <citation type="submission" date="2010-12" db="EMBL/GenBank/DDBJ databases">
        <title>The Genome Sequence of Coprobacillus sp. strain 29_1.</title>
        <authorList>
            <consortium name="The Broad Institute Genome Sequencing Platform"/>
            <person name="Earl A."/>
            <person name="Ward D."/>
            <person name="Feldgarden M."/>
            <person name="Gevers D."/>
            <person name="Daigneault M."/>
            <person name="Sibley C.D."/>
            <person name="White A."/>
            <person name="Strauss J."/>
            <person name="Allen-Vercoe E."/>
            <person name="Young S.K."/>
            <person name="Zeng Q."/>
            <person name="Gargeya S."/>
            <person name="Fitzgerald M."/>
            <person name="Haas B."/>
            <person name="Abouelleil A."/>
            <person name="Alvarado L."/>
            <person name="Arachchi H.M."/>
            <person name="Berlin A."/>
            <person name="Brown A."/>
            <person name="Chapman S.B."/>
            <person name="Chen Z."/>
            <person name="Dunbar C."/>
            <person name="Freedman E."/>
            <person name="Gearin G."/>
            <person name="Gellesch M."/>
            <person name="Goldberg J."/>
            <person name="Griggs A."/>
            <person name="Gujja S."/>
            <person name="Heilman E."/>
            <person name="Heiman D."/>
            <person name="Howarth C."/>
            <person name="Larson L."/>
            <person name="Lui A."/>
            <person name="MacDonald P.J.P."/>
            <person name="Mehta T."/>
            <person name="Montmayeur A."/>
            <person name="Murphy C."/>
            <person name="Neiman D."/>
            <person name="Pearson M."/>
            <person name="Priest M."/>
            <person name="Roberts A."/>
            <person name="Saif S."/>
            <person name="Shea T."/>
            <person name="Shenoy N."/>
            <person name="Sisk P."/>
            <person name="Stolte C."/>
            <person name="Sykes S."/>
            <person name="White J."/>
            <person name="Yandava C."/>
            <person name="Nusbaum C."/>
            <person name="Birren B."/>
        </authorList>
    </citation>
    <scope>NUCLEOTIDE SEQUENCE [LARGE SCALE GENOMIC DNA]</scope>
    <source>
        <strain evidence="2 3">29_1</strain>
    </source>
</reference>
<sequence length="83" mass="9628">MSTFSTDSFSFGTMMIILCVVMIGSHIVDEYVHSNFSIPAILFLVSIVVYLLYPNKSNYGKNGAQRIMICIKYYLRQMRRYIN</sequence>
<accession>E7GC45</accession>
<name>E7GC45_9FIRM</name>
<evidence type="ECO:0000256" key="1">
    <source>
        <dbReference type="SAM" id="Phobius"/>
    </source>
</evidence>
<dbReference type="AlphaFoldDB" id="E7GC45"/>
<dbReference type="STRING" id="100884.GCA_000269565_03875"/>
<gene>
    <name evidence="2" type="ORF">HMPREF9488_02336</name>
</gene>